<dbReference type="PROSITE" id="PS00108">
    <property type="entry name" value="PROTEIN_KINASE_ST"/>
    <property type="match status" value="1"/>
</dbReference>
<organism evidence="10 11">
    <name type="scientific">Eiseniibacteriota bacterium</name>
    <dbReference type="NCBI Taxonomy" id="2212470"/>
    <lineage>
        <taxon>Bacteria</taxon>
        <taxon>Candidatus Eiseniibacteriota</taxon>
    </lineage>
</organism>
<comment type="catalytic activity">
    <reaction evidence="6">
        <text>L-threonyl-[protein] + ATP = O-phospho-L-threonyl-[protein] + ADP + H(+)</text>
        <dbReference type="Rhea" id="RHEA:46608"/>
        <dbReference type="Rhea" id="RHEA-COMP:11060"/>
        <dbReference type="Rhea" id="RHEA-COMP:11605"/>
        <dbReference type="ChEBI" id="CHEBI:15378"/>
        <dbReference type="ChEBI" id="CHEBI:30013"/>
        <dbReference type="ChEBI" id="CHEBI:30616"/>
        <dbReference type="ChEBI" id="CHEBI:61977"/>
        <dbReference type="ChEBI" id="CHEBI:456216"/>
        <dbReference type="EC" id="2.7.11.1"/>
    </reaction>
</comment>
<feature type="domain" description="Protein kinase" evidence="9">
    <location>
        <begin position="11"/>
        <end position="295"/>
    </location>
</feature>
<dbReference type="PROSITE" id="PS00107">
    <property type="entry name" value="PROTEIN_KINASE_ATP"/>
    <property type="match status" value="1"/>
</dbReference>
<keyword evidence="2" id="KW-0808">Transferase</keyword>
<keyword evidence="1" id="KW-0723">Serine/threonine-protein kinase</keyword>
<evidence type="ECO:0000313" key="10">
    <source>
        <dbReference type="EMBL" id="MBI5170613.1"/>
    </source>
</evidence>
<sequence length="902" mass="96107">MLEAGTKLGPYEVVAPLGAGGMGEVYRARDTRLGREVAIKVLPQHLSDNAEVRTRFEREARTISGLNHPNICTLFDVGREGEVDYLVMELVEGDTLAERLRRGPLPTAELVRYGVQIADALDRAHRAGVIHRDLKPGNVMITRSGAKLMDYGLARASGMGGPVSGSGATMGTLTQHPTVASPLTAEGAIVGTFQYMSPEQLEGREADARSDIWALGCVLYEMATGRRAFEGRSQASLIAAILEREPAAIAEAPSGSGTPGAAPTGLDRLVRACLAKDAEERLQTAHDAKLQLQWIGEGAGLSNVSVSAPAPASTARRASATLPWAIAAIVTVVAAGFAAFAVPRLAVPKAVYRFNPDTNPPGFAGAFWPRLSPDGRMLLFQAYDSLGVVRAMLLRLDETKARPIAGTEGLQRAYWSPDSREVVFCAAGKMQRVAVTGGTPAIVCPAPGGADLSWGAGGKILLDGTFTDSLRVVPAGGGELRPATSIDREHGEIGSSWPHFLPDGKHFVFIGNVTQNGRGNIRLGKIGSLDSKLLGQSDGRVEYAPGGWLVFVRGNSLVAQKLDLRGARLTGELITILDDLRTGTSAGHFSISRGGVLALVRGTTMGGTELRLSDRTGKTVGLPLAAGEVANPQLSPDGTRLAYERASTGAEKWGDLHVVDIFRRTSSRLSFTGGRQISSAWSPDGRRIAYVDDDPNAKHSTVMILSADGLGAVDSIPIGAPTIRVNQWSARMPWLVGHTMPMPRSIFLPVDGTDRTVHTLHDSTLLEAQSVLSPDGRFVAGVQGNTQDFHIFVTSVVGPPGRWQISPMAASRPHWTKGGRELVFETTDGKLMAVSIDTSRGFEVGTPQLLFALPRQSLSIDLAAWTVDDSGERFVISTVPPASTEQRAFEVMTDFRSLVTRK</sequence>
<dbReference type="EMBL" id="JACRIW010000100">
    <property type="protein sequence ID" value="MBI5170613.1"/>
    <property type="molecule type" value="Genomic_DNA"/>
</dbReference>
<dbReference type="PROSITE" id="PS50011">
    <property type="entry name" value="PROTEIN_KINASE_DOM"/>
    <property type="match status" value="1"/>
</dbReference>
<name>A0A933SF57_UNCEI</name>
<evidence type="ECO:0000256" key="7">
    <source>
        <dbReference type="ARBA" id="ARBA00048679"/>
    </source>
</evidence>
<keyword evidence="5 8" id="KW-0067">ATP-binding</keyword>
<dbReference type="Gene3D" id="1.10.510.10">
    <property type="entry name" value="Transferase(Phosphotransferase) domain 1"/>
    <property type="match status" value="1"/>
</dbReference>
<proteinExistence type="predicted"/>
<dbReference type="PANTHER" id="PTHR43289">
    <property type="entry name" value="MITOGEN-ACTIVATED PROTEIN KINASE KINASE KINASE 20-RELATED"/>
    <property type="match status" value="1"/>
</dbReference>
<dbReference type="PANTHER" id="PTHR43289:SF6">
    <property type="entry name" value="SERINE_THREONINE-PROTEIN KINASE NEKL-3"/>
    <property type="match status" value="1"/>
</dbReference>
<feature type="binding site" evidence="8">
    <location>
        <position position="40"/>
    </location>
    <ligand>
        <name>ATP</name>
        <dbReference type="ChEBI" id="CHEBI:30616"/>
    </ligand>
</feature>
<dbReference type="AlphaFoldDB" id="A0A933SF57"/>
<evidence type="ECO:0000313" key="11">
    <source>
        <dbReference type="Proteomes" id="UP000696931"/>
    </source>
</evidence>
<evidence type="ECO:0000256" key="1">
    <source>
        <dbReference type="ARBA" id="ARBA00022527"/>
    </source>
</evidence>
<dbReference type="InterPro" id="IPR000719">
    <property type="entry name" value="Prot_kinase_dom"/>
</dbReference>
<dbReference type="InterPro" id="IPR011042">
    <property type="entry name" value="6-blade_b-propeller_TolB-like"/>
</dbReference>
<dbReference type="SUPFAM" id="SSF56112">
    <property type="entry name" value="Protein kinase-like (PK-like)"/>
    <property type="match status" value="1"/>
</dbReference>
<protein>
    <submittedName>
        <fullName evidence="10">Serine/threonine-protein kinase</fullName>
    </submittedName>
</protein>
<dbReference type="InterPro" id="IPR017441">
    <property type="entry name" value="Protein_kinase_ATP_BS"/>
</dbReference>
<dbReference type="Gene3D" id="3.30.200.20">
    <property type="entry name" value="Phosphorylase Kinase, domain 1"/>
    <property type="match status" value="1"/>
</dbReference>
<keyword evidence="4 10" id="KW-0418">Kinase</keyword>
<dbReference type="CDD" id="cd14014">
    <property type="entry name" value="STKc_PknB_like"/>
    <property type="match status" value="1"/>
</dbReference>
<dbReference type="Gene3D" id="2.120.10.30">
    <property type="entry name" value="TolB, C-terminal domain"/>
    <property type="match status" value="2"/>
</dbReference>
<keyword evidence="3 8" id="KW-0547">Nucleotide-binding</keyword>
<evidence type="ECO:0000256" key="6">
    <source>
        <dbReference type="ARBA" id="ARBA00047899"/>
    </source>
</evidence>
<accession>A0A933SF57</accession>
<dbReference type="InterPro" id="IPR011009">
    <property type="entry name" value="Kinase-like_dom_sf"/>
</dbReference>
<evidence type="ECO:0000256" key="8">
    <source>
        <dbReference type="PROSITE-ProRule" id="PRU10141"/>
    </source>
</evidence>
<comment type="caution">
    <text evidence="10">The sequence shown here is derived from an EMBL/GenBank/DDBJ whole genome shotgun (WGS) entry which is preliminary data.</text>
</comment>
<dbReference type="InterPro" id="IPR011659">
    <property type="entry name" value="WD40"/>
</dbReference>
<dbReference type="InterPro" id="IPR008271">
    <property type="entry name" value="Ser/Thr_kinase_AS"/>
</dbReference>
<evidence type="ECO:0000256" key="5">
    <source>
        <dbReference type="ARBA" id="ARBA00022840"/>
    </source>
</evidence>
<evidence type="ECO:0000256" key="4">
    <source>
        <dbReference type="ARBA" id="ARBA00022777"/>
    </source>
</evidence>
<reference evidence="10" key="1">
    <citation type="submission" date="2020-07" db="EMBL/GenBank/DDBJ databases">
        <title>Huge and variable diversity of episymbiotic CPR bacteria and DPANN archaea in groundwater ecosystems.</title>
        <authorList>
            <person name="He C.Y."/>
            <person name="Keren R."/>
            <person name="Whittaker M."/>
            <person name="Farag I.F."/>
            <person name="Doudna J."/>
            <person name="Cate J.H.D."/>
            <person name="Banfield J.F."/>
        </authorList>
    </citation>
    <scope>NUCLEOTIDE SEQUENCE</scope>
    <source>
        <strain evidence="10">NC_groundwater_1813_Pr3_B-0.1um_71_17</strain>
    </source>
</reference>
<dbReference type="GO" id="GO:0005524">
    <property type="term" value="F:ATP binding"/>
    <property type="evidence" value="ECO:0007669"/>
    <property type="project" value="UniProtKB-UniRule"/>
</dbReference>
<comment type="catalytic activity">
    <reaction evidence="7">
        <text>L-seryl-[protein] + ATP = O-phospho-L-seryl-[protein] + ADP + H(+)</text>
        <dbReference type="Rhea" id="RHEA:17989"/>
        <dbReference type="Rhea" id="RHEA-COMP:9863"/>
        <dbReference type="Rhea" id="RHEA-COMP:11604"/>
        <dbReference type="ChEBI" id="CHEBI:15378"/>
        <dbReference type="ChEBI" id="CHEBI:29999"/>
        <dbReference type="ChEBI" id="CHEBI:30616"/>
        <dbReference type="ChEBI" id="CHEBI:83421"/>
        <dbReference type="ChEBI" id="CHEBI:456216"/>
        <dbReference type="EC" id="2.7.11.1"/>
    </reaction>
</comment>
<evidence type="ECO:0000256" key="2">
    <source>
        <dbReference type="ARBA" id="ARBA00022679"/>
    </source>
</evidence>
<evidence type="ECO:0000256" key="3">
    <source>
        <dbReference type="ARBA" id="ARBA00022741"/>
    </source>
</evidence>
<dbReference type="SUPFAM" id="SSF82171">
    <property type="entry name" value="DPP6 N-terminal domain-like"/>
    <property type="match status" value="2"/>
</dbReference>
<dbReference type="Pfam" id="PF00069">
    <property type="entry name" value="Pkinase"/>
    <property type="match status" value="1"/>
</dbReference>
<gene>
    <name evidence="10" type="ORF">HZA61_14080</name>
</gene>
<dbReference type="GO" id="GO:0004674">
    <property type="term" value="F:protein serine/threonine kinase activity"/>
    <property type="evidence" value="ECO:0007669"/>
    <property type="project" value="UniProtKB-KW"/>
</dbReference>
<evidence type="ECO:0000259" key="9">
    <source>
        <dbReference type="PROSITE" id="PS50011"/>
    </source>
</evidence>
<dbReference type="FunFam" id="3.30.200.20:FF:000035">
    <property type="entry name" value="Serine/threonine protein kinase Stk1"/>
    <property type="match status" value="1"/>
</dbReference>
<dbReference type="Proteomes" id="UP000696931">
    <property type="component" value="Unassembled WGS sequence"/>
</dbReference>
<dbReference type="Pfam" id="PF07676">
    <property type="entry name" value="PD40"/>
    <property type="match status" value="2"/>
</dbReference>
<dbReference type="SMART" id="SM00220">
    <property type="entry name" value="S_TKc"/>
    <property type="match status" value="1"/>
</dbReference>